<dbReference type="Proteomes" id="UP001652625">
    <property type="component" value="Chromosome 02"/>
</dbReference>
<dbReference type="InterPro" id="IPR012337">
    <property type="entry name" value="RNaseH-like_sf"/>
</dbReference>
<reference evidence="3" key="2">
    <citation type="submission" date="2025-08" db="UniProtKB">
        <authorList>
            <consortium name="RefSeq"/>
        </authorList>
    </citation>
    <scope>IDENTIFICATION</scope>
</reference>
<protein>
    <submittedName>
        <fullName evidence="3">Uncharacterized protein LOC136075818</fullName>
    </submittedName>
</protein>
<keyword evidence="2" id="KW-1185">Reference proteome</keyword>
<gene>
    <name evidence="3" type="primary">LOC136075818</name>
</gene>
<organism evidence="2 3">
    <name type="scientific">Hydra vulgaris</name>
    <name type="common">Hydra</name>
    <name type="synonym">Hydra attenuata</name>
    <dbReference type="NCBI Taxonomy" id="6087"/>
    <lineage>
        <taxon>Eukaryota</taxon>
        <taxon>Metazoa</taxon>
        <taxon>Cnidaria</taxon>
        <taxon>Hydrozoa</taxon>
        <taxon>Hydroidolina</taxon>
        <taxon>Anthoathecata</taxon>
        <taxon>Aplanulata</taxon>
        <taxon>Hydridae</taxon>
        <taxon>Hydra</taxon>
    </lineage>
</organism>
<dbReference type="PANTHER" id="PTHR45749:SF23">
    <property type="entry name" value="ZINC FINGER MYM-TYPE PROTEIN 1-LIKE"/>
    <property type="match status" value="1"/>
</dbReference>
<dbReference type="GeneID" id="136075818"/>
<accession>A0ABM4B8X8</accession>
<name>A0ABM4B8X8_HYDVU</name>
<dbReference type="InterPro" id="IPR025398">
    <property type="entry name" value="DUF4371"/>
</dbReference>
<sequence length="620" mass="70474">MFLRKTLNSETCQRNWLWFSSHTGKVYCFICKLTGSKSITTNFSSSGFCYWKHASVRVSEHESFKGHLEAIITLAQRGQKSGGIYHELVKHESEICVYWNQILQGVISTIKFIAGRGLAFRGDNEIVGSPHNGNYLGILELLSEYDTFLAAHIKMHANKGRCYTSSLSTTICEEIINLMGSQVLKYIFCSIKKSKYFSVYVNSTPDQAHIDQLTIIIRYMDMEKLIPNERLLTFSPNTDHTGREMTEALLKYLESNEISLHDCRGQSYDNAANMSGKYCGMQALIKEQNDLCIFVPCCAYSLNLVGKAAANTYSAAVKFFDFVQEVHVFFTASPSRYQILIEALSSSQEKTNKKKLLTSKGLSDTCWSCRHDAVKTLVVGYDKFKVALDKISINKEEKVIVCNATAGLHKQMCKIEIALYSLFWNEILEQFNATNKILQSPEMVLQSAVDALTSLKAFVESKRECFAQYDRAKKLSGSTEYSQAQRCQRNRNVHLSPLGYETGDEVQKSPSDQFRTTSFIPVIDQFNVSLKDRINAYKNVCEYFGFLNRLDEMKPNEIMMSANNLVNKYKPDLEESLGNELVQFSALLKLYMDDYDANANVPKELFFYKTLNANNFISSF</sequence>
<proteinExistence type="predicted"/>
<dbReference type="RefSeq" id="XP_065645328.1">
    <property type="nucleotide sequence ID" value="XM_065789256.1"/>
</dbReference>
<evidence type="ECO:0000313" key="3">
    <source>
        <dbReference type="RefSeq" id="XP_065645328.1"/>
    </source>
</evidence>
<dbReference type="PANTHER" id="PTHR45749">
    <property type="match status" value="1"/>
</dbReference>
<evidence type="ECO:0000313" key="2">
    <source>
        <dbReference type="Proteomes" id="UP001652625"/>
    </source>
</evidence>
<feature type="domain" description="DUF4371" evidence="1">
    <location>
        <begin position="43"/>
        <end position="280"/>
    </location>
</feature>
<dbReference type="SUPFAM" id="SSF53098">
    <property type="entry name" value="Ribonuclease H-like"/>
    <property type="match status" value="1"/>
</dbReference>
<evidence type="ECO:0000259" key="1">
    <source>
        <dbReference type="Pfam" id="PF14291"/>
    </source>
</evidence>
<reference evidence="2" key="1">
    <citation type="submission" date="2025-05" db="UniProtKB">
        <authorList>
            <consortium name="RefSeq"/>
        </authorList>
    </citation>
    <scope>NUCLEOTIDE SEQUENCE [LARGE SCALE GENOMIC DNA]</scope>
</reference>
<dbReference type="Pfam" id="PF14291">
    <property type="entry name" value="DUF4371"/>
    <property type="match status" value="1"/>
</dbReference>